<organism evidence="1 2">
    <name type="scientific">Hymenolepis diminuta</name>
    <name type="common">Rat tapeworm</name>
    <dbReference type="NCBI Taxonomy" id="6216"/>
    <lineage>
        <taxon>Eukaryota</taxon>
        <taxon>Metazoa</taxon>
        <taxon>Spiralia</taxon>
        <taxon>Lophotrochozoa</taxon>
        <taxon>Platyhelminthes</taxon>
        <taxon>Cestoda</taxon>
        <taxon>Eucestoda</taxon>
        <taxon>Cyclophyllidea</taxon>
        <taxon>Hymenolepididae</taxon>
        <taxon>Hymenolepis</taxon>
    </lineage>
</organism>
<dbReference type="EMBL" id="CABIJS010000719">
    <property type="protein sequence ID" value="VUZ57715.1"/>
    <property type="molecule type" value="Genomic_DNA"/>
</dbReference>
<evidence type="ECO:0000313" key="1">
    <source>
        <dbReference type="EMBL" id="VUZ57715.1"/>
    </source>
</evidence>
<gene>
    <name evidence="1" type="ORF">WMSIL1_LOCUS14996</name>
</gene>
<dbReference type="AlphaFoldDB" id="A0A564ZDY1"/>
<reference evidence="1 2" key="1">
    <citation type="submission" date="2019-07" db="EMBL/GenBank/DDBJ databases">
        <authorList>
            <person name="Jastrzebski P J."/>
            <person name="Paukszto L."/>
            <person name="Jastrzebski P J."/>
        </authorList>
    </citation>
    <scope>NUCLEOTIDE SEQUENCE [LARGE SCALE GENOMIC DNA]</scope>
    <source>
        <strain evidence="1 2">WMS-il1</strain>
    </source>
</reference>
<name>A0A564ZDY1_HYMDI</name>
<evidence type="ECO:0000313" key="2">
    <source>
        <dbReference type="Proteomes" id="UP000321570"/>
    </source>
</evidence>
<sequence>MPDLLHAIRITIPHRKLSRNDYDLYFAYLYLMDPAYLTYESAVISDLVLSKKTNSDSIFSLLVSNLFSLLGFDSDICSF</sequence>
<proteinExistence type="predicted"/>
<keyword evidence="2" id="KW-1185">Reference proteome</keyword>
<dbReference type="Proteomes" id="UP000321570">
    <property type="component" value="Unassembled WGS sequence"/>
</dbReference>
<accession>A0A564ZDY1</accession>
<protein>
    <submittedName>
        <fullName evidence="1">Uncharacterized protein</fullName>
    </submittedName>
</protein>